<proteinExistence type="predicted"/>
<evidence type="ECO:0000313" key="2">
    <source>
        <dbReference type="EMBL" id="MSU88016.1"/>
    </source>
</evidence>
<dbReference type="RefSeq" id="WP_154443705.1">
    <property type="nucleotide sequence ID" value="NZ_WIND01000001.1"/>
</dbReference>
<dbReference type="SUPFAM" id="SSF51658">
    <property type="entry name" value="Xylose isomerase-like"/>
    <property type="match status" value="1"/>
</dbReference>
<dbReference type="Proteomes" id="UP000474957">
    <property type="component" value="Unassembled WGS sequence"/>
</dbReference>
<organism evidence="2 3">
    <name type="scientific">Halovulum marinum</name>
    <dbReference type="NCBI Taxonomy" id="2662447"/>
    <lineage>
        <taxon>Bacteria</taxon>
        <taxon>Pseudomonadati</taxon>
        <taxon>Pseudomonadota</taxon>
        <taxon>Alphaproteobacteria</taxon>
        <taxon>Rhodobacterales</taxon>
        <taxon>Paracoccaceae</taxon>
        <taxon>Halovulum</taxon>
    </lineage>
</organism>
<accession>A0A6L5YUB1</accession>
<evidence type="ECO:0000259" key="1">
    <source>
        <dbReference type="Pfam" id="PF01261"/>
    </source>
</evidence>
<dbReference type="InterPro" id="IPR013022">
    <property type="entry name" value="Xyl_isomerase-like_TIM-brl"/>
</dbReference>
<comment type="caution">
    <text evidence="2">The sequence shown here is derived from an EMBL/GenBank/DDBJ whole genome shotgun (WGS) entry which is preliminary data.</text>
</comment>
<feature type="domain" description="Xylose isomerase-like TIM barrel" evidence="1">
    <location>
        <begin position="25"/>
        <end position="168"/>
    </location>
</feature>
<dbReference type="AlphaFoldDB" id="A0A6L5YUB1"/>
<dbReference type="PANTHER" id="PTHR12110:SF41">
    <property type="entry name" value="INOSOSE DEHYDRATASE"/>
    <property type="match status" value="1"/>
</dbReference>
<keyword evidence="3" id="KW-1185">Reference proteome</keyword>
<dbReference type="InterPro" id="IPR050312">
    <property type="entry name" value="IolE/XylAMocC-like"/>
</dbReference>
<dbReference type="Pfam" id="PF01261">
    <property type="entry name" value="AP_endonuc_2"/>
    <property type="match status" value="1"/>
</dbReference>
<dbReference type="InterPro" id="IPR036237">
    <property type="entry name" value="Xyl_isomerase-like_sf"/>
</dbReference>
<reference evidence="2 3" key="1">
    <citation type="submission" date="2019-10" db="EMBL/GenBank/DDBJ databases">
        <title>Cognatihalovulum marinum gen. nov. sp. nov., a new member of the family Rhodobacteraceae isolated from deep seawater of the Northwest Indian Ocean.</title>
        <authorList>
            <person name="Ruan C."/>
            <person name="Wang J."/>
            <person name="Zheng X."/>
            <person name="Song L."/>
            <person name="Zhu Y."/>
            <person name="Huang Y."/>
            <person name="Lu Z."/>
            <person name="Du W."/>
            <person name="Huang L."/>
            <person name="Dai X."/>
        </authorList>
    </citation>
    <scope>NUCLEOTIDE SEQUENCE [LARGE SCALE GENOMIC DNA]</scope>
    <source>
        <strain evidence="2 3">2CG4</strain>
    </source>
</reference>
<dbReference type="Gene3D" id="3.20.20.150">
    <property type="entry name" value="Divalent-metal-dependent TIM barrel enzymes"/>
    <property type="match status" value="1"/>
</dbReference>
<gene>
    <name evidence="2" type="ORF">GE300_00100</name>
</gene>
<protein>
    <submittedName>
        <fullName evidence="2">TIM barrel protein</fullName>
    </submittedName>
</protein>
<dbReference type="PANTHER" id="PTHR12110">
    <property type="entry name" value="HYDROXYPYRUVATE ISOMERASE"/>
    <property type="match status" value="1"/>
</dbReference>
<dbReference type="EMBL" id="WIND01000001">
    <property type="protein sequence ID" value="MSU88016.1"/>
    <property type="molecule type" value="Genomic_DNA"/>
</dbReference>
<evidence type="ECO:0000313" key="3">
    <source>
        <dbReference type="Proteomes" id="UP000474957"/>
    </source>
</evidence>
<name>A0A6L5YUB1_9RHOB</name>
<sequence length="269" mass="28555">MTAPAFLPGLCSVTFRQLAPPRIAALAAEAGLRAVEWGMDGHLPPGDAATARRLRALAADHGLITPTAGSYLRCDDPAEDPAPTLDAAAELGARCVRVWAGRQGSDRTGDRAAAVVATLRRHCEAAAGRGLVLGLEYHRNTLTDTPESAARLLAEVDHPALVAYWQPRGDGTRGAMARELAQLAPHLAHLHVFHWRDYADRLPLAQGRALWAERLAAAAATPAPEAGPRCAFLEFVRGDDPEAFREDAAILIGLLNDTADTKIKNPVGG</sequence>